<keyword evidence="3" id="KW-1185">Reference proteome</keyword>
<gene>
    <name evidence="2" type="ORF">FE257_005774</name>
</gene>
<feature type="region of interest" description="Disordered" evidence="1">
    <location>
        <begin position="188"/>
        <end position="240"/>
    </location>
</feature>
<protein>
    <submittedName>
        <fullName evidence="2">Uncharacterized protein</fullName>
    </submittedName>
</protein>
<evidence type="ECO:0000256" key="1">
    <source>
        <dbReference type="SAM" id="MobiDB-lite"/>
    </source>
</evidence>
<organism evidence="2 3">
    <name type="scientific">Aspergillus nanangensis</name>
    <dbReference type="NCBI Taxonomy" id="2582783"/>
    <lineage>
        <taxon>Eukaryota</taxon>
        <taxon>Fungi</taxon>
        <taxon>Dikarya</taxon>
        <taxon>Ascomycota</taxon>
        <taxon>Pezizomycotina</taxon>
        <taxon>Eurotiomycetes</taxon>
        <taxon>Eurotiomycetidae</taxon>
        <taxon>Eurotiales</taxon>
        <taxon>Aspergillaceae</taxon>
        <taxon>Aspergillus</taxon>
        <taxon>Aspergillus subgen. Circumdati</taxon>
    </lineage>
</organism>
<proteinExistence type="predicted"/>
<reference evidence="2" key="2">
    <citation type="submission" date="2020-02" db="EMBL/GenBank/DDBJ databases">
        <authorList>
            <person name="Gilchrist C.L.M."/>
            <person name="Chooi Y.-H."/>
        </authorList>
    </citation>
    <scope>NUCLEOTIDE SEQUENCE</scope>
    <source>
        <strain evidence="2">MST-FP2251</strain>
    </source>
</reference>
<sequence>MSTKPPPSDLPIHNFPSSSDLETFLENHHTTIPGFYLKLAKKASGIASVSAADAVEVALCFGWIDGRANTFDQDWWLVRYTPRRTKSLWSKKNVSTVQRLIVQGRLRPAGLASIELAKADGRWDRAYDGPASITVPEDLAAVLETNQPARTFFDALNRTDRYAVLHKLQTAAPGRRTERIKETVKTLANGELSSTPTRPPGNIQMNAKGKERKNRKSTVSKVVKTDTGSARQLRPRKPRE</sequence>
<accession>A0AAD4CRU8</accession>
<evidence type="ECO:0000313" key="2">
    <source>
        <dbReference type="EMBL" id="KAF9890643.1"/>
    </source>
</evidence>
<dbReference type="Proteomes" id="UP001194746">
    <property type="component" value="Unassembled WGS sequence"/>
</dbReference>
<comment type="caution">
    <text evidence="2">The sequence shown here is derived from an EMBL/GenBank/DDBJ whole genome shotgun (WGS) entry which is preliminary data.</text>
</comment>
<dbReference type="EMBL" id="VCAU01000025">
    <property type="protein sequence ID" value="KAF9890643.1"/>
    <property type="molecule type" value="Genomic_DNA"/>
</dbReference>
<dbReference type="Pfam" id="PF13376">
    <property type="entry name" value="OmdA"/>
    <property type="match status" value="1"/>
</dbReference>
<reference evidence="2" key="1">
    <citation type="journal article" date="2019" name="Beilstein J. Org. Chem.">
        <title>Nanangenines: drimane sesquiterpenoids as the dominant metabolite cohort of a novel Australian fungus, Aspergillus nanangensis.</title>
        <authorList>
            <person name="Lacey H.J."/>
            <person name="Gilchrist C.L.M."/>
            <person name="Crombie A."/>
            <person name="Kalaitzis J.A."/>
            <person name="Vuong D."/>
            <person name="Rutledge P.J."/>
            <person name="Turner P."/>
            <person name="Pitt J.I."/>
            <person name="Lacey E."/>
            <person name="Chooi Y.H."/>
            <person name="Piggott A.M."/>
        </authorList>
    </citation>
    <scope>NUCLEOTIDE SEQUENCE</scope>
    <source>
        <strain evidence="2">MST-FP2251</strain>
    </source>
</reference>
<dbReference type="AlphaFoldDB" id="A0AAD4CRU8"/>
<evidence type="ECO:0000313" key="3">
    <source>
        <dbReference type="Proteomes" id="UP001194746"/>
    </source>
</evidence>
<name>A0AAD4CRU8_ASPNN</name>